<gene>
    <name evidence="2" type="ORF">VP01_186g2</name>
</gene>
<proteinExistence type="predicted"/>
<feature type="region of interest" description="Disordered" evidence="1">
    <location>
        <begin position="337"/>
        <end position="386"/>
    </location>
</feature>
<feature type="compositionally biased region" description="Basic and acidic residues" evidence="1">
    <location>
        <begin position="348"/>
        <end position="386"/>
    </location>
</feature>
<dbReference type="EMBL" id="LAVV01006692">
    <property type="protein sequence ID" value="KNZ58739.1"/>
    <property type="molecule type" value="Genomic_DNA"/>
</dbReference>
<organism evidence="2 3">
    <name type="scientific">Puccinia sorghi</name>
    <dbReference type="NCBI Taxonomy" id="27349"/>
    <lineage>
        <taxon>Eukaryota</taxon>
        <taxon>Fungi</taxon>
        <taxon>Dikarya</taxon>
        <taxon>Basidiomycota</taxon>
        <taxon>Pucciniomycotina</taxon>
        <taxon>Pucciniomycetes</taxon>
        <taxon>Pucciniales</taxon>
        <taxon>Pucciniaceae</taxon>
        <taxon>Puccinia</taxon>
    </lineage>
</organism>
<comment type="caution">
    <text evidence="2">The sequence shown here is derived from an EMBL/GenBank/DDBJ whole genome shotgun (WGS) entry which is preliminary data.</text>
</comment>
<protein>
    <submittedName>
        <fullName evidence="2">Putative signal peptide protein</fullName>
    </submittedName>
</protein>
<evidence type="ECO:0000256" key="1">
    <source>
        <dbReference type="SAM" id="MobiDB-lite"/>
    </source>
</evidence>
<dbReference type="Proteomes" id="UP000037035">
    <property type="component" value="Unassembled WGS sequence"/>
</dbReference>
<evidence type="ECO:0000313" key="3">
    <source>
        <dbReference type="Proteomes" id="UP000037035"/>
    </source>
</evidence>
<dbReference type="AlphaFoldDB" id="A0A0L6VDD6"/>
<keyword evidence="3" id="KW-1185">Reference proteome</keyword>
<reference evidence="2 3" key="1">
    <citation type="submission" date="2015-08" db="EMBL/GenBank/DDBJ databases">
        <title>Next Generation Sequencing and Analysis of the Genome of Puccinia sorghi L Schw, the Causal Agent of Maize Common Rust.</title>
        <authorList>
            <person name="Rochi L."/>
            <person name="Burguener G."/>
            <person name="Darino M."/>
            <person name="Turjanski A."/>
            <person name="Kreff E."/>
            <person name="Dieguez M.J."/>
            <person name="Sacco F."/>
        </authorList>
    </citation>
    <scope>NUCLEOTIDE SEQUENCE [LARGE SCALE GENOMIC DNA]</scope>
    <source>
        <strain evidence="2 3">RO10H11247</strain>
    </source>
</reference>
<accession>A0A0L6VDD6</accession>
<evidence type="ECO:0000313" key="2">
    <source>
        <dbReference type="EMBL" id="KNZ58739.1"/>
    </source>
</evidence>
<dbReference type="VEuPathDB" id="FungiDB:VP01_186g2"/>
<feature type="compositionally biased region" description="Basic residues" evidence="1">
    <location>
        <begin position="337"/>
        <end position="347"/>
    </location>
</feature>
<sequence>MVAKEGSLLKFLLSSSSLNLFILFSINNKSSNYLTNEPLSSSHLQFILALQRKLAQLPAVDMQHAPAKLLSKLHLFAYEFLNVNYRQLSKLFLQCSLKELFHGLFVYNFICDVFFLLIFKPQCGLQAAIKTGPVCTCRLFGRFTVQSTGHRSLVESIFEKSWSNTKSFVGLFCMSTAGKIIINLGFENTKRLNEYDSQKKKKKKLKTQLKSRELNYYFFQRHTCCLEDIVPDTCPVKFDDICGTWESPAVTKGLFPIDCRMVSGQMVMLADEGNIQVSRKTVHLHVTIFWFQWRTLECQDVPSKRDYFRGVIGVCDSSADLGSDEKGIPLLSIYLKKKKKKKKKKGVRERTERCLRKKREKEMNRNKTSIKKRESNNEKTQKQQAK</sequence>
<name>A0A0L6VDD6_9BASI</name>